<evidence type="ECO:0000256" key="1">
    <source>
        <dbReference type="SAM" id="Phobius"/>
    </source>
</evidence>
<evidence type="ECO:0000313" key="2">
    <source>
        <dbReference type="EMBL" id="AXI28402.1"/>
    </source>
</evidence>
<name>A0AA86IB71_PRIMG</name>
<dbReference type="RefSeq" id="WP_098334664.1">
    <property type="nucleotide sequence ID" value="NZ_CP022674.1"/>
</dbReference>
<sequence>MDVKIILGTIIAALILAYMFHSFQKKRSSDKHIGDKVFNIGFVISLTIIAISILVVGGWDGMALGALGAYLLFPSLSGLIFTKLLIRYN</sequence>
<keyword evidence="1" id="KW-0812">Transmembrane</keyword>
<accession>A0AA86IB71</accession>
<evidence type="ECO:0008006" key="4">
    <source>
        <dbReference type="Google" id="ProtNLM"/>
    </source>
</evidence>
<feature type="transmembrane region" description="Helical" evidence="1">
    <location>
        <begin position="6"/>
        <end position="24"/>
    </location>
</feature>
<proteinExistence type="predicted"/>
<keyword evidence="1" id="KW-0472">Membrane</keyword>
<keyword evidence="1" id="KW-1133">Transmembrane helix</keyword>
<feature type="transmembrane region" description="Helical" evidence="1">
    <location>
        <begin position="62"/>
        <end position="86"/>
    </location>
</feature>
<gene>
    <name evidence="2" type="ORF">CIB87_04990</name>
</gene>
<dbReference type="Pfam" id="PF14150">
    <property type="entry name" value="YesK"/>
    <property type="match status" value="1"/>
</dbReference>
<dbReference type="InterPro" id="IPR025434">
    <property type="entry name" value="YesK-like"/>
</dbReference>
<reference evidence="2 3" key="1">
    <citation type="submission" date="2017-07" db="EMBL/GenBank/DDBJ databases">
        <title>Isolation and development of strain Bacillus megaterium SR7 for enhanced growth and metabolite production under supercritical carbon dioxide.</title>
        <authorList>
            <person name="Freedman A.J.E."/>
            <person name="Peet K.C."/>
            <person name="Boock J.T."/>
            <person name="Penn K."/>
            <person name="Prather K.L.J."/>
            <person name="Thompson J.R."/>
        </authorList>
    </citation>
    <scope>NUCLEOTIDE SEQUENCE [LARGE SCALE GENOMIC DNA]</scope>
    <source>
        <strain evidence="2 3">SR7</strain>
    </source>
</reference>
<organism evidence="2 3">
    <name type="scientific">Priestia megaterium</name>
    <name type="common">Bacillus megaterium</name>
    <dbReference type="NCBI Taxonomy" id="1404"/>
    <lineage>
        <taxon>Bacteria</taxon>
        <taxon>Bacillati</taxon>
        <taxon>Bacillota</taxon>
        <taxon>Bacilli</taxon>
        <taxon>Bacillales</taxon>
        <taxon>Bacillaceae</taxon>
        <taxon>Priestia</taxon>
    </lineage>
</organism>
<dbReference type="EMBL" id="CP022674">
    <property type="protein sequence ID" value="AXI28402.1"/>
    <property type="molecule type" value="Genomic_DNA"/>
</dbReference>
<protein>
    <recommendedName>
        <fullName evidence="4">YesK-like protein</fullName>
    </recommendedName>
</protein>
<evidence type="ECO:0000313" key="3">
    <source>
        <dbReference type="Proteomes" id="UP000253834"/>
    </source>
</evidence>
<feature type="transmembrane region" description="Helical" evidence="1">
    <location>
        <begin position="36"/>
        <end position="56"/>
    </location>
</feature>
<dbReference type="Proteomes" id="UP000253834">
    <property type="component" value="Chromosome"/>
</dbReference>
<dbReference type="AlphaFoldDB" id="A0AA86IB71"/>